<reference evidence="2" key="1">
    <citation type="submission" date="2019-02" db="EMBL/GenBank/DDBJ databases">
        <title>Draft genome sequence of Sphaerospermopsis reniformis NIES-1949.</title>
        <authorList>
            <person name="Yamaguchi H."/>
            <person name="Suzuki S."/>
            <person name="Kawachi M."/>
        </authorList>
    </citation>
    <scope>NUCLEOTIDE SEQUENCE [LARGE SCALE GENOMIC DNA]</scope>
    <source>
        <strain evidence="2">NIES-1949</strain>
    </source>
</reference>
<proteinExistence type="predicted"/>
<name>A0A480A205_9CYAN</name>
<dbReference type="EMBL" id="BJCE01000149">
    <property type="protein sequence ID" value="GCL38522.1"/>
    <property type="molecule type" value="Genomic_DNA"/>
</dbReference>
<dbReference type="Proteomes" id="UP000300142">
    <property type="component" value="Unassembled WGS sequence"/>
</dbReference>
<evidence type="ECO:0000313" key="2">
    <source>
        <dbReference type="Proteomes" id="UP000300142"/>
    </source>
</evidence>
<accession>A0A480A205</accession>
<keyword evidence="2" id="KW-1185">Reference proteome</keyword>
<gene>
    <name evidence="1" type="ORF">SR1949_36390</name>
</gene>
<dbReference type="AlphaFoldDB" id="A0A480A205"/>
<dbReference type="RefSeq" id="WP_137668380.1">
    <property type="nucleotide sequence ID" value="NZ_BJCE01000149.1"/>
</dbReference>
<evidence type="ECO:0000313" key="1">
    <source>
        <dbReference type="EMBL" id="GCL38522.1"/>
    </source>
</evidence>
<sequence length="78" mass="8995">MPQNTDDKDTKSKNPAISYRNRLNSWAIARVVANQERIIIARFRSRSDADGYIQHLRQLIPDGSFEIFFDSQREAAAI</sequence>
<organism evidence="1 2">
    <name type="scientific">Sphaerospermopsis reniformis</name>
    <dbReference type="NCBI Taxonomy" id="531300"/>
    <lineage>
        <taxon>Bacteria</taxon>
        <taxon>Bacillati</taxon>
        <taxon>Cyanobacteriota</taxon>
        <taxon>Cyanophyceae</taxon>
        <taxon>Nostocales</taxon>
        <taxon>Aphanizomenonaceae</taxon>
        <taxon>Sphaerospermopsis</taxon>
    </lineage>
</organism>
<protein>
    <submittedName>
        <fullName evidence="1">Uncharacterized protein</fullName>
    </submittedName>
</protein>
<comment type="caution">
    <text evidence="1">The sequence shown here is derived from an EMBL/GenBank/DDBJ whole genome shotgun (WGS) entry which is preliminary data.</text>
</comment>